<sequence>MVGRRRFGRKKRVDVPYAPTEERPMCLFPTAPAHRPSFFSYLPPQTCVDVSNQMYIVKIKKE</sequence>
<proteinExistence type="predicted"/>
<organism evidence="1 2">
    <name type="scientific">Aneurinibacillus aneurinilyticus ATCC 12856</name>
    <dbReference type="NCBI Taxonomy" id="649747"/>
    <lineage>
        <taxon>Bacteria</taxon>
        <taxon>Bacillati</taxon>
        <taxon>Bacillota</taxon>
        <taxon>Bacilli</taxon>
        <taxon>Bacillales</taxon>
        <taxon>Paenibacillaceae</taxon>
        <taxon>Aneurinibacillus group</taxon>
        <taxon>Aneurinibacillus</taxon>
    </lineage>
</organism>
<dbReference type="AlphaFoldDB" id="U1X886"/>
<dbReference type="STRING" id="649747.HMPREF0083_01166"/>
<dbReference type="Proteomes" id="UP000016511">
    <property type="component" value="Unassembled WGS sequence"/>
</dbReference>
<accession>U1X886</accession>
<dbReference type="HOGENOM" id="CLU_197281_2_0_9"/>
<reference evidence="1 2" key="1">
    <citation type="submission" date="2013-08" db="EMBL/GenBank/DDBJ databases">
        <authorList>
            <person name="Weinstock G."/>
            <person name="Sodergren E."/>
            <person name="Wylie T."/>
            <person name="Fulton L."/>
            <person name="Fulton R."/>
            <person name="Fronick C."/>
            <person name="O'Laughlin M."/>
            <person name="Godfrey J."/>
            <person name="Miner T."/>
            <person name="Herter B."/>
            <person name="Appelbaum E."/>
            <person name="Cordes M."/>
            <person name="Lek S."/>
            <person name="Wollam A."/>
            <person name="Pepin K.H."/>
            <person name="Palsikar V.B."/>
            <person name="Mitreva M."/>
            <person name="Wilson R.K."/>
        </authorList>
    </citation>
    <scope>NUCLEOTIDE SEQUENCE [LARGE SCALE GENOMIC DNA]</scope>
    <source>
        <strain evidence="1 2">ATCC 12856</strain>
    </source>
</reference>
<keyword evidence="2" id="KW-1185">Reference proteome</keyword>
<dbReference type="EMBL" id="AWSJ01000071">
    <property type="protein sequence ID" value="ERI10748.1"/>
    <property type="molecule type" value="Genomic_DNA"/>
</dbReference>
<name>U1X886_ANEAE</name>
<evidence type="ECO:0000313" key="2">
    <source>
        <dbReference type="Proteomes" id="UP000016511"/>
    </source>
</evidence>
<comment type="caution">
    <text evidence="1">The sequence shown here is derived from an EMBL/GenBank/DDBJ whole genome shotgun (WGS) entry which is preliminary data.</text>
</comment>
<protein>
    <submittedName>
        <fullName evidence="1">Uncharacterized protein</fullName>
    </submittedName>
</protein>
<gene>
    <name evidence="1" type="ORF">HMPREF0083_01166</name>
</gene>
<evidence type="ECO:0000313" key="1">
    <source>
        <dbReference type="EMBL" id="ERI10748.1"/>
    </source>
</evidence>